<gene>
    <name evidence="2" type="ORF">KK488_13315</name>
</gene>
<evidence type="ECO:0000256" key="1">
    <source>
        <dbReference type="SAM" id="Phobius"/>
    </source>
</evidence>
<comment type="caution">
    <text evidence="2">The sequence shown here is derived from an EMBL/GenBank/DDBJ whole genome shotgun (WGS) entry which is preliminary data.</text>
</comment>
<keyword evidence="1" id="KW-0472">Membrane</keyword>
<protein>
    <submittedName>
        <fullName evidence="2">Uncharacterized protein</fullName>
    </submittedName>
</protein>
<reference evidence="2" key="1">
    <citation type="submission" date="2021-05" db="EMBL/GenBank/DDBJ databases">
        <title>Genome of Sphingobium sp. strain.</title>
        <authorList>
            <person name="Fan R."/>
        </authorList>
    </citation>
    <scope>NUCLEOTIDE SEQUENCE</scope>
    <source>
        <strain evidence="2">H33</strain>
    </source>
</reference>
<feature type="transmembrane region" description="Helical" evidence="1">
    <location>
        <begin position="26"/>
        <end position="48"/>
    </location>
</feature>
<dbReference type="AlphaFoldDB" id="A0A9X1DDI2"/>
<dbReference type="RefSeq" id="WP_214624174.1">
    <property type="nucleotide sequence ID" value="NZ_JAHGAW010000008.1"/>
</dbReference>
<keyword evidence="1" id="KW-0812">Transmembrane</keyword>
<accession>A0A9X1DDI2</accession>
<feature type="transmembrane region" description="Helical" evidence="1">
    <location>
        <begin position="116"/>
        <end position="138"/>
    </location>
</feature>
<keyword evidence="3" id="KW-1185">Reference proteome</keyword>
<name>A0A9X1DDI2_9SPHN</name>
<sequence>MRIQAMSTAEIRDKAHMPGWDLRMKISVLSIALSPAGWLLLAGGGLVFIDGLRRRDWRAFAWVIAALPAIYPVLNILSPKYLLPAVPFLLLLFVRAQELAMAWFAARWQALSRAGLIAVTILPWLASLSLVGHAPFLLPGLSPVRPVGTHDGARGYGGYVWQMIRTDAAPLEAGNRPGAQALARDLASGATPRLLLLGGENLFEPGGMGWRHLQLILERQGIHGVLVAPHVLNFDLGRGRRLILARDMPAMATSGYRIIDLRRPTDER</sequence>
<dbReference type="EMBL" id="JAHGAW010000008">
    <property type="protein sequence ID" value="MBT2187927.1"/>
    <property type="molecule type" value="Genomic_DNA"/>
</dbReference>
<proteinExistence type="predicted"/>
<organism evidence="2 3">
    <name type="scientific">Sphingobium nicotianae</name>
    <dbReference type="NCBI Taxonomy" id="2782607"/>
    <lineage>
        <taxon>Bacteria</taxon>
        <taxon>Pseudomonadati</taxon>
        <taxon>Pseudomonadota</taxon>
        <taxon>Alphaproteobacteria</taxon>
        <taxon>Sphingomonadales</taxon>
        <taxon>Sphingomonadaceae</taxon>
        <taxon>Sphingobium</taxon>
    </lineage>
</organism>
<dbReference type="Proteomes" id="UP001138757">
    <property type="component" value="Unassembled WGS sequence"/>
</dbReference>
<evidence type="ECO:0000313" key="3">
    <source>
        <dbReference type="Proteomes" id="UP001138757"/>
    </source>
</evidence>
<evidence type="ECO:0000313" key="2">
    <source>
        <dbReference type="EMBL" id="MBT2187927.1"/>
    </source>
</evidence>
<keyword evidence="1" id="KW-1133">Transmembrane helix</keyword>
<feature type="transmembrane region" description="Helical" evidence="1">
    <location>
        <begin position="60"/>
        <end position="78"/>
    </location>
</feature>